<dbReference type="InterPro" id="IPR001228">
    <property type="entry name" value="IspD"/>
</dbReference>
<dbReference type="InterPro" id="IPR018294">
    <property type="entry name" value="ISPD_synthase_CS"/>
</dbReference>
<dbReference type="InterPro" id="IPR050088">
    <property type="entry name" value="IspD/TarI_cytidylyltransf_bact"/>
</dbReference>
<dbReference type="UniPathway" id="UPA00056">
    <property type="reaction ID" value="UER00093"/>
</dbReference>
<keyword evidence="4 7" id="KW-0808">Transferase</keyword>
<evidence type="ECO:0000256" key="6">
    <source>
        <dbReference type="ARBA" id="ARBA00023229"/>
    </source>
</evidence>
<dbReference type="RefSeq" id="WP_183408744.1">
    <property type="nucleotide sequence ID" value="NZ_JACHWY010000001.1"/>
</dbReference>
<comment type="catalytic activity">
    <reaction evidence="1 7">
        <text>2-C-methyl-D-erythritol 4-phosphate + CTP + H(+) = 4-CDP-2-C-methyl-D-erythritol + diphosphate</text>
        <dbReference type="Rhea" id="RHEA:13429"/>
        <dbReference type="ChEBI" id="CHEBI:15378"/>
        <dbReference type="ChEBI" id="CHEBI:33019"/>
        <dbReference type="ChEBI" id="CHEBI:37563"/>
        <dbReference type="ChEBI" id="CHEBI:57823"/>
        <dbReference type="ChEBI" id="CHEBI:58262"/>
        <dbReference type="EC" id="2.7.7.60"/>
    </reaction>
</comment>
<dbReference type="EC" id="2.7.7.60" evidence="7"/>
<feature type="site" description="Transition state stabilizer" evidence="7">
    <location>
        <position position="27"/>
    </location>
</feature>
<evidence type="ECO:0000256" key="7">
    <source>
        <dbReference type="HAMAP-Rule" id="MF_00108"/>
    </source>
</evidence>
<keyword evidence="6 7" id="KW-0414">Isoprene biosynthesis</keyword>
<dbReference type="PROSITE" id="PS01295">
    <property type="entry name" value="ISPD"/>
    <property type="match status" value="1"/>
</dbReference>
<dbReference type="PANTHER" id="PTHR32125:SF4">
    <property type="entry name" value="2-C-METHYL-D-ERYTHRITOL 4-PHOSPHATE CYTIDYLYLTRANSFERASE, CHLOROPLASTIC"/>
    <property type="match status" value="1"/>
</dbReference>
<dbReference type="AlphaFoldDB" id="A0A7W4W226"/>
<dbReference type="GO" id="GO:0050518">
    <property type="term" value="F:2-C-methyl-D-erythritol 4-phosphate cytidylyltransferase activity"/>
    <property type="evidence" value="ECO:0007669"/>
    <property type="project" value="UniProtKB-UniRule"/>
</dbReference>
<evidence type="ECO:0000313" key="9">
    <source>
        <dbReference type="Proteomes" id="UP000537130"/>
    </source>
</evidence>
<proteinExistence type="inferred from homology"/>
<evidence type="ECO:0000256" key="4">
    <source>
        <dbReference type="ARBA" id="ARBA00022679"/>
    </source>
</evidence>
<gene>
    <name evidence="7" type="primary">ispD</name>
    <name evidence="8" type="ORF">FHR99_000267</name>
</gene>
<dbReference type="HAMAP" id="MF_00108">
    <property type="entry name" value="IspD"/>
    <property type="match status" value="1"/>
</dbReference>
<organism evidence="8 9">
    <name type="scientific">Litorivivens lipolytica</name>
    <dbReference type="NCBI Taxonomy" id="1524264"/>
    <lineage>
        <taxon>Bacteria</taxon>
        <taxon>Pseudomonadati</taxon>
        <taxon>Pseudomonadota</taxon>
        <taxon>Gammaproteobacteria</taxon>
        <taxon>Litorivivens</taxon>
    </lineage>
</organism>
<sequence>MTATPSHFWAVVPAAGIGSRMQTETPKQYLNLAGKTVLSRSLGKLLAVPFIERIMVALSPNDAVWPSLPEASESRISTVAGGSERADSVLAALKALDSYAAPDDWVLVHDAARPCVQSAAISRMLITLADHPVGGIMATPIADTVKQVDAEQGIAATLDRSRLWAAQTPQLFRYGLLVAALEKALDAGVTVTDEASAVEWAGHTPKLFSGSRTNLKITVPEDLHLAELILAAEGE</sequence>
<accession>A0A7W4W226</accession>
<evidence type="ECO:0000313" key="8">
    <source>
        <dbReference type="EMBL" id="MBB3046031.1"/>
    </source>
</evidence>
<dbReference type="FunFam" id="3.90.550.10:FF:000003">
    <property type="entry name" value="2-C-methyl-D-erythritol 4-phosphate cytidylyltransferase"/>
    <property type="match status" value="1"/>
</dbReference>
<feature type="site" description="Positions MEP for the nucleophilic attack" evidence="7">
    <location>
        <position position="216"/>
    </location>
</feature>
<dbReference type="EMBL" id="JACHWY010000001">
    <property type="protein sequence ID" value="MBB3046031.1"/>
    <property type="molecule type" value="Genomic_DNA"/>
</dbReference>
<evidence type="ECO:0000256" key="1">
    <source>
        <dbReference type="ARBA" id="ARBA00001282"/>
    </source>
</evidence>
<feature type="site" description="Transition state stabilizer" evidence="7">
    <location>
        <position position="20"/>
    </location>
</feature>
<evidence type="ECO:0000256" key="2">
    <source>
        <dbReference type="ARBA" id="ARBA00004787"/>
    </source>
</evidence>
<dbReference type="Gene3D" id="3.90.550.10">
    <property type="entry name" value="Spore Coat Polysaccharide Biosynthesis Protein SpsA, Chain A"/>
    <property type="match status" value="1"/>
</dbReference>
<dbReference type="GO" id="GO:0019288">
    <property type="term" value="P:isopentenyl diphosphate biosynthetic process, methylerythritol 4-phosphate pathway"/>
    <property type="evidence" value="ECO:0007669"/>
    <property type="project" value="UniProtKB-UniRule"/>
</dbReference>
<dbReference type="NCBIfam" id="TIGR00453">
    <property type="entry name" value="ispD"/>
    <property type="match status" value="1"/>
</dbReference>
<name>A0A7W4W226_9GAMM</name>
<protein>
    <recommendedName>
        <fullName evidence="7">2-C-methyl-D-erythritol 4-phosphate cytidylyltransferase</fullName>
        <ecNumber evidence="7">2.7.7.60</ecNumber>
    </recommendedName>
    <alternativeName>
        <fullName evidence="7">4-diphosphocytidyl-2C-methyl-D-erythritol synthase</fullName>
    </alternativeName>
    <alternativeName>
        <fullName evidence="7">MEP cytidylyltransferase</fullName>
        <shortName evidence="7">MCT</shortName>
    </alternativeName>
</protein>
<comment type="pathway">
    <text evidence="2 7">Isoprenoid biosynthesis; isopentenyl diphosphate biosynthesis via DXP pathway; isopentenyl diphosphate from 1-deoxy-D-xylulose 5-phosphate: step 2/6.</text>
</comment>
<comment type="function">
    <text evidence="7">Catalyzes the formation of 4-diphosphocytidyl-2-C-methyl-D-erythritol from CTP and 2-C-methyl-D-erythritol 4-phosphate (MEP).</text>
</comment>
<evidence type="ECO:0000256" key="3">
    <source>
        <dbReference type="ARBA" id="ARBA00009789"/>
    </source>
</evidence>
<keyword evidence="5 7" id="KW-0548">Nucleotidyltransferase</keyword>
<reference evidence="8 9" key="1">
    <citation type="submission" date="2020-08" db="EMBL/GenBank/DDBJ databases">
        <title>Genomic Encyclopedia of Type Strains, Phase III (KMG-III): the genomes of soil and plant-associated and newly described type strains.</title>
        <authorList>
            <person name="Whitman W."/>
        </authorList>
    </citation>
    <scope>NUCLEOTIDE SEQUENCE [LARGE SCALE GENOMIC DNA]</scope>
    <source>
        <strain evidence="8 9">CECT 8654</strain>
    </source>
</reference>
<evidence type="ECO:0000256" key="5">
    <source>
        <dbReference type="ARBA" id="ARBA00022695"/>
    </source>
</evidence>
<dbReference type="InterPro" id="IPR034683">
    <property type="entry name" value="IspD/TarI"/>
</dbReference>
<dbReference type="InterPro" id="IPR029044">
    <property type="entry name" value="Nucleotide-diphossugar_trans"/>
</dbReference>
<comment type="similarity">
    <text evidence="3 7">Belongs to the IspD/TarI cytidylyltransferase family. IspD subfamily.</text>
</comment>
<dbReference type="Proteomes" id="UP000537130">
    <property type="component" value="Unassembled WGS sequence"/>
</dbReference>
<feature type="site" description="Positions MEP for the nucleophilic attack" evidence="7">
    <location>
        <position position="160"/>
    </location>
</feature>
<dbReference type="Pfam" id="PF01128">
    <property type="entry name" value="IspD"/>
    <property type="match status" value="1"/>
</dbReference>
<keyword evidence="9" id="KW-1185">Reference proteome</keyword>
<dbReference type="SUPFAM" id="SSF53448">
    <property type="entry name" value="Nucleotide-diphospho-sugar transferases"/>
    <property type="match status" value="1"/>
</dbReference>
<comment type="caution">
    <text evidence="8">The sequence shown here is derived from an EMBL/GenBank/DDBJ whole genome shotgun (WGS) entry which is preliminary data.</text>
</comment>
<dbReference type="CDD" id="cd02516">
    <property type="entry name" value="CDP-ME_synthetase"/>
    <property type="match status" value="1"/>
</dbReference>
<dbReference type="PANTHER" id="PTHR32125">
    <property type="entry name" value="2-C-METHYL-D-ERYTHRITOL 4-PHOSPHATE CYTIDYLYLTRANSFERASE, CHLOROPLASTIC"/>
    <property type="match status" value="1"/>
</dbReference>